<name>A0A839SWK1_9PROT</name>
<dbReference type="Pfam" id="PF08241">
    <property type="entry name" value="Methyltransf_11"/>
    <property type="match status" value="1"/>
</dbReference>
<keyword evidence="3" id="KW-1185">Reference proteome</keyword>
<dbReference type="InterPro" id="IPR013216">
    <property type="entry name" value="Methyltransf_11"/>
</dbReference>
<sequence>MSYEFDPSLKKYQQNPATWGAKDPRYRQANTHDLFREKLKAMHQPRVLEIGVKRSIPDRPTIHRGWAPHASSYIGVDLEDGLDVDVVADIHELSHHISPNSIDALLCISVLEHVERPWVAACEIAKVLKPGGWVFCATHQTFPIHGFPKDYWRFTREALESLFSPEVGFADVTSFYAFPCDIRAEEASDTWQHFSFLHASIVARKERDPKEWVLR</sequence>
<dbReference type="AlphaFoldDB" id="A0A839SWK1"/>
<gene>
    <name evidence="2" type="ORF">FHR98_002373</name>
</gene>
<evidence type="ECO:0000259" key="1">
    <source>
        <dbReference type="Pfam" id="PF08241"/>
    </source>
</evidence>
<dbReference type="Gene3D" id="3.40.50.150">
    <property type="entry name" value="Vaccinia Virus protein VP39"/>
    <property type="match status" value="1"/>
</dbReference>
<evidence type="ECO:0000313" key="2">
    <source>
        <dbReference type="EMBL" id="MBB3066070.1"/>
    </source>
</evidence>
<dbReference type="SUPFAM" id="SSF53335">
    <property type="entry name" value="S-adenosyl-L-methionine-dependent methyltransferases"/>
    <property type="match status" value="1"/>
</dbReference>
<organism evidence="2 3">
    <name type="scientific">Limibacillus halophilus</name>
    <dbReference type="NCBI Taxonomy" id="1579333"/>
    <lineage>
        <taxon>Bacteria</taxon>
        <taxon>Pseudomonadati</taxon>
        <taxon>Pseudomonadota</taxon>
        <taxon>Alphaproteobacteria</taxon>
        <taxon>Rhodospirillales</taxon>
        <taxon>Rhodovibrionaceae</taxon>
        <taxon>Limibacillus</taxon>
    </lineage>
</organism>
<evidence type="ECO:0000313" key="3">
    <source>
        <dbReference type="Proteomes" id="UP000581135"/>
    </source>
</evidence>
<accession>A0A839SWK1</accession>
<protein>
    <submittedName>
        <fullName evidence="2">SAM-dependent methyltransferase</fullName>
    </submittedName>
</protein>
<keyword evidence="2" id="KW-0808">Transferase</keyword>
<dbReference type="EMBL" id="JACHXA010000006">
    <property type="protein sequence ID" value="MBB3066070.1"/>
    <property type="molecule type" value="Genomic_DNA"/>
</dbReference>
<feature type="domain" description="Methyltransferase type 11" evidence="1">
    <location>
        <begin position="86"/>
        <end position="136"/>
    </location>
</feature>
<comment type="caution">
    <text evidence="2">The sequence shown here is derived from an EMBL/GenBank/DDBJ whole genome shotgun (WGS) entry which is preliminary data.</text>
</comment>
<dbReference type="GO" id="GO:0008757">
    <property type="term" value="F:S-adenosylmethionine-dependent methyltransferase activity"/>
    <property type="evidence" value="ECO:0007669"/>
    <property type="project" value="InterPro"/>
</dbReference>
<dbReference type="GO" id="GO:0032259">
    <property type="term" value="P:methylation"/>
    <property type="evidence" value="ECO:0007669"/>
    <property type="project" value="UniProtKB-KW"/>
</dbReference>
<proteinExistence type="predicted"/>
<dbReference type="InterPro" id="IPR029063">
    <property type="entry name" value="SAM-dependent_MTases_sf"/>
</dbReference>
<dbReference type="RefSeq" id="WP_183416887.1">
    <property type="nucleotide sequence ID" value="NZ_JACHXA010000006.1"/>
</dbReference>
<dbReference type="Proteomes" id="UP000581135">
    <property type="component" value="Unassembled WGS sequence"/>
</dbReference>
<keyword evidence="2" id="KW-0489">Methyltransferase</keyword>
<dbReference type="CDD" id="cd02440">
    <property type="entry name" value="AdoMet_MTases"/>
    <property type="match status" value="1"/>
</dbReference>
<reference evidence="2 3" key="1">
    <citation type="submission" date="2020-08" db="EMBL/GenBank/DDBJ databases">
        <title>Genomic Encyclopedia of Type Strains, Phase III (KMG-III): the genomes of soil and plant-associated and newly described type strains.</title>
        <authorList>
            <person name="Whitman W."/>
        </authorList>
    </citation>
    <scope>NUCLEOTIDE SEQUENCE [LARGE SCALE GENOMIC DNA]</scope>
    <source>
        <strain evidence="2 3">CECT 8803</strain>
    </source>
</reference>